<organism evidence="7 8">
    <name type="scientific">Salix dunnii</name>
    <dbReference type="NCBI Taxonomy" id="1413687"/>
    <lineage>
        <taxon>Eukaryota</taxon>
        <taxon>Viridiplantae</taxon>
        <taxon>Streptophyta</taxon>
        <taxon>Embryophyta</taxon>
        <taxon>Tracheophyta</taxon>
        <taxon>Spermatophyta</taxon>
        <taxon>Magnoliopsida</taxon>
        <taxon>eudicotyledons</taxon>
        <taxon>Gunneridae</taxon>
        <taxon>Pentapetalae</taxon>
        <taxon>rosids</taxon>
        <taxon>fabids</taxon>
        <taxon>Malpighiales</taxon>
        <taxon>Salicaceae</taxon>
        <taxon>Saliceae</taxon>
        <taxon>Salix</taxon>
    </lineage>
</organism>
<dbReference type="PANTHER" id="PTHR11761:SF3">
    <property type="entry name" value="LARGE RIBOSOMAL SUBUNIT PROTEIN UL14M"/>
    <property type="match status" value="1"/>
</dbReference>
<gene>
    <name evidence="7" type="ORF">SADUNF_Sadunf03G0068200</name>
</gene>
<keyword evidence="4 6" id="KW-0689">Ribosomal protein</keyword>
<evidence type="ECO:0000256" key="4">
    <source>
        <dbReference type="ARBA" id="ARBA00022980"/>
    </source>
</evidence>
<dbReference type="SUPFAM" id="SSF50193">
    <property type="entry name" value="Ribosomal protein L14"/>
    <property type="match status" value="1"/>
</dbReference>
<dbReference type="AlphaFoldDB" id="A0A835KA93"/>
<dbReference type="Proteomes" id="UP000657918">
    <property type="component" value="Unassembled WGS sequence"/>
</dbReference>
<proteinExistence type="inferred from homology"/>
<dbReference type="GO" id="GO:0070180">
    <property type="term" value="F:large ribosomal subunit rRNA binding"/>
    <property type="evidence" value="ECO:0007669"/>
    <property type="project" value="TreeGrafter"/>
</dbReference>
<keyword evidence="5 6" id="KW-0687">Ribonucleoprotein</keyword>
<evidence type="ECO:0000256" key="3">
    <source>
        <dbReference type="ARBA" id="ARBA00022884"/>
    </source>
</evidence>
<evidence type="ECO:0000313" key="7">
    <source>
        <dbReference type="EMBL" id="KAF9685569.1"/>
    </source>
</evidence>
<evidence type="ECO:0000256" key="6">
    <source>
        <dbReference type="RuleBase" id="RU003949"/>
    </source>
</evidence>
<keyword evidence="2" id="KW-0699">rRNA-binding</keyword>
<keyword evidence="3" id="KW-0694">RNA-binding</keyword>
<dbReference type="Gene3D" id="2.40.150.20">
    <property type="entry name" value="Ribosomal protein L14"/>
    <property type="match status" value="1"/>
</dbReference>
<evidence type="ECO:0000313" key="8">
    <source>
        <dbReference type="Proteomes" id="UP000657918"/>
    </source>
</evidence>
<evidence type="ECO:0000256" key="5">
    <source>
        <dbReference type="ARBA" id="ARBA00023274"/>
    </source>
</evidence>
<accession>A0A835KA93</accession>
<dbReference type="GO" id="GO:0003735">
    <property type="term" value="F:structural constituent of ribosome"/>
    <property type="evidence" value="ECO:0007669"/>
    <property type="project" value="InterPro"/>
</dbReference>
<dbReference type="GO" id="GO:0006412">
    <property type="term" value="P:translation"/>
    <property type="evidence" value="ECO:0007669"/>
    <property type="project" value="InterPro"/>
</dbReference>
<evidence type="ECO:0000256" key="1">
    <source>
        <dbReference type="ARBA" id="ARBA00010745"/>
    </source>
</evidence>
<dbReference type="GO" id="GO:0005762">
    <property type="term" value="C:mitochondrial large ribosomal subunit"/>
    <property type="evidence" value="ECO:0007669"/>
    <property type="project" value="TreeGrafter"/>
</dbReference>
<comment type="similarity">
    <text evidence="1 6">Belongs to the universal ribosomal protein uL14 family.</text>
</comment>
<sequence>MQLQEKRLYLLRGQFALFDLEAGIERDKLVKEVKLGLEMERGIFERENDGRVLMGFWEWKQRVAVETYVCGVFDFDDKEKANISLSVAAVMGVRSSFDDNAVEIVDKQGQPKGSRVFGTVPHELRKKRHVKILAMAEHIA</sequence>
<protein>
    <submittedName>
        <fullName evidence="7">Uncharacterized protein</fullName>
    </submittedName>
</protein>
<dbReference type="InterPro" id="IPR000218">
    <property type="entry name" value="Ribosomal_uL14"/>
</dbReference>
<comment type="caution">
    <text evidence="7">The sequence shown here is derived from an EMBL/GenBank/DDBJ whole genome shotgun (WGS) entry which is preliminary data.</text>
</comment>
<name>A0A835KA93_9ROSI</name>
<dbReference type="SMART" id="SM01374">
    <property type="entry name" value="Ribosomal_L14"/>
    <property type="match status" value="1"/>
</dbReference>
<dbReference type="Pfam" id="PF00238">
    <property type="entry name" value="Ribosomal_L14"/>
    <property type="match status" value="1"/>
</dbReference>
<keyword evidence="8" id="KW-1185">Reference proteome</keyword>
<dbReference type="EMBL" id="JADGMS010000003">
    <property type="protein sequence ID" value="KAF9685569.1"/>
    <property type="molecule type" value="Genomic_DNA"/>
</dbReference>
<dbReference type="OrthoDB" id="274765at2759"/>
<reference evidence="7 8" key="1">
    <citation type="submission" date="2020-10" db="EMBL/GenBank/DDBJ databases">
        <title>Plant Genome Project.</title>
        <authorList>
            <person name="Zhang R.-G."/>
        </authorList>
    </citation>
    <scope>NUCLEOTIDE SEQUENCE [LARGE SCALE GENOMIC DNA]</scope>
    <source>
        <strain evidence="7">FAFU-HL-1</strain>
        <tissue evidence="7">Leaf</tissue>
    </source>
</reference>
<evidence type="ECO:0000256" key="2">
    <source>
        <dbReference type="ARBA" id="ARBA00022730"/>
    </source>
</evidence>
<dbReference type="InterPro" id="IPR036853">
    <property type="entry name" value="Ribosomal_uL14_sf"/>
</dbReference>
<dbReference type="PANTHER" id="PTHR11761">
    <property type="entry name" value="50S/60S RIBOSOMAL PROTEIN L14/L23"/>
    <property type="match status" value="1"/>
</dbReference>